<organism evidence="2 3">
    <name type="scientific">Cylicocyclus nassatus</name>
    <name type="common">Nematode worm</name>
    <dbReference type="NCBI Taxonomy" id="53992"/>
    <lineage>
        <taxon>Eukaryota</taxon>
        <taxon>Metazoa</taxon>
        <taxon>Ecdysozoa</taxon>
        <taxon>Nematoda</taxon>
        <taxon>Chromadorea</taxon>
        <taxon>Rhabditida</taxon>
        <taxon>Rhabditina</taxon>
        <taxon>Rhabditomorpha</taxon>
        <taxon>Strongyloidea</taxon>
        <taxon>Strongylidae</taxon>
        <taxon>Cylicocyclus</taxon>
    </lineage>
</organism>
<sequence>MLAMAQSYNFETGDRKQAGFRIRDSHITSTQPRQTNRHELPLASAPLPSTDCKNSTFSLIFARASSIS</sequence>
<reference evidence="2" key="1">
    <citation type="submission" date="2023-07" db="EMBL/GenBank/DDBJ databases">
        <authorList>
            <consortium name="CYATHOMIX"/>
        </authorList>
    </citation>
    <scope>NUCLEOTIDE SEQUENCE</scope>
    <source>
        <strain evidence="2">N/A</strain>
    </source>
</reference>
<comment type="caution">
    <text evidence="2">The sequence shown here is derived from an EMBL/GenBank/DDBJ whole genome shotgun (WGS) entry which is preliminary data.</text>
</comment>
<dbReference type="AlphaFoldDB" id="A0AA36HDV8"/>
<gene>
    <name evidence="2" type="ORF">CYNAS_LOCUS20380</name>
</gene>
<protein>
    <submittedName>
        <fullName evidence="2">Uncharacterized protein</fullName>
    </submittedName>
</protein>
<accession>A0AA36HDV8</accession>
<dbReference type="Proteomes" id="UP001176961">
    <property type="component" value="Unassembled WGS sequence"/>
</dbReference>
<keyword evidence="3" id="KW-1185">Reference proteome</keyword>
<feature type="region of interest" description="Disordered" evidence="1">
    <location>
        <begin position="15"/>
        <end position="51"/>
    </location>
</feature>
<dbReference type="EMBL" id="CATQJL010000316">
    <property type="protein sequence ID" value="CAJ0608397.1"/>
    <property type="molecule type" value="Genomic_DNA"/>
</dbReference>
<evidence type="ECO:0000313" key="3">
    <source>
        <dbReference type="Proteomes" id="UP001176961"/>
    </source>
</evidence>
<proteinExistence type="predicted"/>
<name>A0AA36HDV8_CYLNA</name>
<evidence type="ECO:0000313" key="2">
    <source>
        <dbReference type="EMBL" id="CAJ0608397.1"/>
    </source>
</evidence>
<feature type="compositionally biased region" description="Basic and acidic residues" evidence="1">
    <location>
        <begin position="15"/>
        <end position="26"/>
    </location>
</feature>
<evidence type="ECO:0000256" key="1">
    <source>
        <dbReference type="SAM" id="MobiDB-lite"/>
    </source>
</evidence>